<dbReference type="Proteomes" id="UP000318626">
    <property type="component" value="Chromosome"/>
</dbReference>
<feature type="domain" description="DUF1595" evidence="5">
    <location>
        <begin position="408"/>
        <end position="468"/>
    </location>
</feature>
<sequence length="826" mass="93428">MNYHPSFTHPSLNSSRVIDTLRFCRPIFVCILGLGCTWATVGYRAQAEEFATGPLQESAEQFHADVLPILDQYCLHCHTSDAPSGNVALDRFDSPRQMFAHVRTWLKMAQTQNDQFMPPKDEDQPSESERKTLVTWAESLGKHLDEKPSTDPGQVVFRRLNRLQYNNTMRDLLGVDYDVATAVGLPEDPVAFGFNNIGTALEIPPLQLEKYLAAADEMLSRAVDTKPKSFSFDMTKVDFDLEGEMPEGRGKDGPIPPATEVVNGYRLFRLSSTHHFPLTIDKAGTYRLTFATWGHKGPQWVKWQPDLAISVNGQVRKSISVLSVRENPGEEVLTLRLPAGEVDLSVEFVNAEIGPSWAENDHRFRHLGWKSFEIAGPVSPQGIVPSQEAHEKIFIAEPSPRLAPQDAARKILDAFATRAFRRPAQPDEIDRLLTIFDMAQAEGSTFEESVRYSLKAVLVSPQFLFRMEQTPVGSDPQPVTDYELASRLSYFLTNTMPDDELFRLAEANRLHQPEVLKQQVARLLADERSQVFVHDFAGQWLHLDELDHALPSEEFFPEFTARTRHAMRTEVLMFMDHLVQENRSVIELLDSDYSFTNRDLTPIYRYGGYQQEFQKAEINKRRNPERGGLLGMGGILAMTSHVSRNSPTRRGKWVLDVLIGDPPAPPPPDVEQIDEGSDKNQAKSFRELLSLHADESSTCAGCHRKMDPLGFALDEFNPIGRFERERQGEKVNATGVLPGGRELNGVAQLKEILLEQKSHFVRNLTEQMMTYALGRELTYEDRPAVAAIVARLEKNDYKMQELIFGIVESYPFQYQRGADQRVTLNP</sequence>
<accession>A0A518C1H5</accession>
<dbReference type="SUPFAM" id="SSF46626">
    <property type="entry name" value="Cytochrome c"/>
    <property type="match status" value="1"/>
</dbReference>
<evidence type="ECO:0000259" key="3">
    <source>
        <dbReference type="Pfam" id="PF07627"/>
    </source>
</evidence>
<evidence type="ECO:0000313" key="7">
    <source>
        <dbReference type="Proteomes" id="UP000318626"/>
    </source>
</evidence>
<dbReference type="OrthoDB" id="175242at2"/>
<dbReference type="Pfam" id="PF07631">
    <property type="entry name" value="PSD4"/>
    <property type="match status" value="1"/>
</dbReference>
<dbReference type="Pfam" id="PF07627">
    <property type="entry name" value="PSCyt3"/>
    <property type="match status" value="1"/>
</dbReference>
<feature type="domain" description="DUF1585" evidence="1">
    <location>
        <begin position="740"/>
        <end position="812"/>
    </location>
</feature>
<dbReference type="EMBL" id="CP036289">
    <property type="protein sequence ID" value="QDU73070.1"/>
    <property type="molecule type" value="Genomic_DNA"/>
</dbReference>
<evidence type="ECO:0000313" key="6">
    <source>
        <dbReference type="EMBL" id="QDU73070.1"/>
    </source>
</evidence>
<dbReference type="AlphaFoldDB" id="A0A518C1H5"/>
<feature type="domain" description="DUF1587" evidence="2">
    <location>
        <begin position="158"/>
        <end position="223"/>
    </location>
</feature>
<evidence type="ECO:0000259" key="2">
    <source>
        <dbReference type="Pfam" id="PF07626"/>
    </source>
</evidence>
<dbReference type="GO" id="GO:0020037">
    <property type="term" value="F:heme binding"/>
    <property type="evidence" value="ECO:0007669"/>
    <property type="project" value="InterPro"/>
</dbReference>
<dbReference type="KEGG" id="bvo:Pan97_00370"/>
<feature type="domain" description="DUF1588" evidence="3">
    <location>
        <begin position="626"/>
        <end position="724"/>
    </location>
</feature>
<dbReference type="InterPro" id="IPR036909">
    <property type="entry name" value="Cyt_c-like_dom_sf"/>
</dbReference>
<dbReference type="InterPro" id="IPR013039">
    <property type="entry name" value="DUF1588"/>
</dbReference>
<protein>
    <recommendedName>
        <fullName evidence="8">Planctomycete cytochrome C</fullName>
    </recommendedName>
</protein>
<dbReference type="InterPro" id="IPR011478">
    <property type="entry name" value="DUF1585"/>
</dbReference>
<proteinExistence type="predicted"/>
<dbReference type="Pfam" id="PF07626">
    <property type="entry name" value="PSD3"/>
    <property type="match status" value="1"/>
</dbReference>
<dbReference type="InterPro" id="IPR013042">
    <property type="entry name" value="DUF1592"/>
</dbReference>
<feature type="domain" description="DUF1592" evidence="4">
    <location>
        <begin position="480"/>
        <end position="604"/>
    </location>
</feature>
<dbReference type="Pfam" id="PF07637">
    <property type="entry name" value="PSD5"/>
    <property type="match status" value="1"/>
</dbReference>
<evidence type="ECO:0008006" key="8">
    <source>
        <dbReference type="Google" id="ProtNLM"/>
    </source>
</evidence>
<name>A0A518C1H5_9BACT</name>
<gene>
    <name evidence="6" type="ORF">Pan97_00370</name>
</gene>
<evidence type="ECO:0000259" key="4">
    <source>
        <dbReference type="Pfam" id="PF07631"/>
    </source>
</evidence>
<reference evidence="7" key="1">
    <citation type="submission" date="2019-02" db="EMBL/GenBank/DDBJ databases">
        <title>Deep-cultivation of Planctomycetes and their phenomic and genomic characterization uncovers novel biology.</title>
        <authorList>
            <person name="Wiegand S."/>
            <person name="Jogler M."/>
            <person name="Boedeker C."/>
            <person name="Pinto D."/>
            <person name="Vollmers J."/>
            <person name="Rivas-Marin E."/>
            <person name="Kohn T."/>
            <person name="Peeters S.H."/>
            <person name="Heuer A."/>
            <person name="Rast P."/>
            <person name="Oberbeckmann S."/>
            <person name="Bunk B."/>
            <person name="Jeske O."/>
            <person name="Meyerdierks A."/>
            <person name="Storesund J.E."/>
            <person name="Kallscheuer N."/>
            <person name="Luecker S."/>
            <person name="Lage O.M."/>
            <person name="Pohl T."/>
            <person name="Merkel B.J."/>
            <person name="Hornburger P."/>
            <person name="Mueller R.-W."/>
            <person name="Bruemmer F."/>
            <person name="Labrenz M."/>
            <person name="Spormann A.M."/>
            <person name="Op den Camp H."/>
            <person name="Overmann J."/>
            <person name="Amann R."/>
            <person name="Jetten M.S.M."/>
            <person name="Mascher T."/>
            <person name="Medema M.H."/>
            <person name="Devos D.P."/>
            <person name="Kaster A.-K."/>
            <person name="Ovreas L."/>
            <person name="Rohde M."/>
            <person name="Galperin M.Y."/>
            <person name="Jogler C."/>
        </authorList>
    </citation>
    <scope>NUCLEOTIDE SEQUENCE [LARGE SCALE GENOMIC DNA]</scope>
    <source>
        <strain evidence="7">Pan97</strain>
    </source>
</reference>
<evidence type="ECO:0000259" key="1">
    <source>
        <dbReference type="Pfam" id="PF07624"/>
    </source>
</evidence>
<evidence type="ECO:0000259" key="5">
    <source>
        <dbReference type="Pfam" id="PF07637"/>
    </source>
</evidence>
<organism evidence="6 7">
    <name type="scientific">Bremerella volcania</name>
    <dbReference type="NCBI Taxonomy" id="2527984"/>
    <lineage>
        <taxon>Bacteria</taxon>
        <taxon>Pseudomonadati</taxon>
        <taxon>Planctomycetota</taxon>
        <taxon>Planctomycetia</taxon>
        <taxon>Pirellulales</taxon>
        <taxon>Pirellulaceae</taxon>
        <taxon>Bremerella</taxon>
    </lineage>
</organism>
<dbReference type="Pfam" id="PF07624">
    <property type="entry name" value="PSD2"/>
    <property type="match status" value="1"/>
</dbReference>
<dbReference type="GO" id="GO:0009055">
    <property type="term" value="F:electron transfer activity"/>
    <property type="evidence" value="ECO:0007669"/>
    <property type="project" value="InterPro"/>
</dbReference>
<dbReference type="InterPro" id="IPR013043">
    <property type="entry name" value="DUF1595"/>
</dbReference>
<keyword evidence="7" id="KW-1185">Reference proteome</keyword>
<dbReference type="InterPro" id="IPR013036">
    <property type="entry name" value="DUF1587"/>
</dbReference>